<evidence type="ECO:0000313" key="4">
    <source>
        <dbReference type="Proteomes" id="UP000887572"/>
    </source>
</evidence>
<feature type="compositionally biased region" description="Polar residues" evidence="2">
    <location>
        <begin position="508"/>
        <end position="521"/>
    </location>
</feature>
<organism evidence="4 5">
    <name type="scientific">Globodera rostochiensis</name>
    <name type="common">Golden nematode worm</name>
    <name type="synonym">Heterodera rostochiensis</name>
    <dbReference type="NCBI Taxonomy" id="31243"/>
    <lineage>
        <taxon>Eukaryota</taxon>
        <taxon>Metazoa</taxon>
        <taxon>Ecdysozoa</taxon>
        <taxon>Nematoda</taxon>
        <taxon>Chromadorea</taxon>
        <taxon>Rhabditida</taxon>
        <taxon>Tylenchina</taxon>
        <taxon>Tylenchomorpha</taxon>
        <taxon>Tylenchoidea</taxon>
        <taxon>Heteroderidae</taxon>
        <taxon>Heteroderinae</taxon>
        <taxon>Globodera</taxon>
    </lineage>
</organism>
<evidence type="ECO:0000256" key="1">
    <source>
        <dbReference type="PROSITE-ProRule" id="PRU00176"/>
    </source>
</evidence>
<sequence>MAEADEERMLLEEAGEIVDDDKMDAEMEEALLGSAMGVCNGAEKKTSSMGHPNGEKGIGRNEQANTKKSMFGANSEQHLNQFKFNMYGAPSSGSIKFGGGMDLSLLSTNSSKSDTSVNGGALSNRADVKSKVKNPEKNSPVEKPATEPKKLMAERIANRIRKRRSQSVDSVLQSKWDISSSMLDISASDRSFDAPVPSKITRQSEGTGRRESNSSNSKKSETLAKFSFFSSTDRMMSEWAEKDRNVVDSGSEYDEEKAPSSGVSDDTEEGGSVDDQSDDGLGAEGENEVRFLGLISQKVTAKSKLYADERDNNKRLSLTSTTTSPSTFRERASQHNEFSAKTTLFVCPVPSNLDENGLKRYFLRFGQIRCVIVARNPVSGEHRGFGFVSFCSERAAVAAYAEKGQIWPRGGVKPFNLTCDNCTESALMTHFGRYGSIDCVQIGRTASDGRMALIQFANWRNASLAVAVNSKHCKWAATRGESPAKNGSPSKKLDNIFDMSKSDYRSSTAADQSFFSPSTRRSMGDRPNVRKQFFPDNFQPERRSRSVGRSVSNVNVSPYYTPAKKNLIGHDVEPLTARLKDKRQNSPGGNRSFNRDNSFVAAKRRFLYSSSDDDFEKIAVHQPRVGRIPEKAKTAQMRRSHSEKPKRGRNCTGEGPFLPPPSPSLPSSSSSYLGLESSSASATEENRQKEATLSFRNKQALFKSRLMERKQQRMGAILLATDSFIDGSVIYSFTMDDIHMVK</sequence>
<proteinExistence type="predicted"/>
<reference evidence="5" key="1">
    <citation type="submission" date="2022-11" db="UniProtKB">
        <authorList>
            <consortium name="WormBaseParasite"/>
        </authorList>
    </citation>
    <scope>IDENTIFICATION</scope>
</reference>
<dbReference type="InterPro" id="IPR035979">
    <property type="entry name" value="RBD_domain_sf"/>
</dbReference>
<feature type="region of interest" description="Disordered" evidence="2">
    <location>
        <begin position="109"/>
        <end position="152"/>
    </location>
</feature>
<dbReference type="InterPro" id="IPR000504">
    <property type="entry name" value="RRM_dom"/>
</dbReference>
<feature type="compositionally biased region" description="Basic and acidic residues" evidence="2">
    <location>
        <begin position="126"/>
        <end position="152"/>
    </location>
</feature>
<keyword evidence="1" id="KW-0694">RNA-binding</keyword>
<accession>A0A914HI20</accession>
<feature type="compositionally biased region" description="Basic and acidic residues" evidence="2">
    <location>
        <begin position="207"/>
        <end position="221"/>
    </location>
</feature>
<feature type="region of interest" description="Disordered" evidence="2">
    <location>
        <begin position="620"/>
        <end position="691"/>
    </location>
</feature>
<feature type="region of interest" description="Disordered" evidence="2">
    <location>
        <begin position="245"/>
        <end position="283"/>
    </location>
</feature>
<feature type="region of interest" description="Disordered" evidence="2">
    <location>
        <begin position="508"/>
        <end position="534"/>
    </location>
</feature>
<feature type="domain" description="RRM" evidence="3">
    <location>
        <begin position="342"/>
        <end position="459"/>
    </location>
</feature>
<dbReference type="SMART" id="SM00360">
    <property type="entry name" value="RRM"/>
    <property type="match status" value="1"/>
</dbReference>
<evidence type="ECO:0000313" key="5">
    <source>
        <dbReference type="WBParaSite" id="Gr19_v10_g17118.t3"/>
    </source>
</evidence>
<protein>
    <submittedName>
        <fullName evidence="5">RRM domain-containing protein</fullName>
    </submittedName>
</protein>
<keyword evidence="4" id="KW-1185">Reference proteome</keyword>
<feature type="region of interest" description="Disordered" evidence="2">
    <location>
        <begin position="188"/>
        <end position="221"/>
    </location>
</feature>
<dbReference type="PROSITE" id="PS50102">
    <property type="entry name" value="RRM"/>
    <property type="match status" value="1"/>
</dbReference>
<dbReference type="SUPFAM" id="SSF54928">
    <property type="entry name" value="RNA-binding domain, RBD"/>
    <property type="match status" value="1"/>
</dbReference>
<dbReference type="PANTHER" id="PTHR15241:SF386">
    <property type="entry name" value="RNA-BINDING REGION RNP-1 DOMAIN-CONTAINING PROTEIN-RELATED"/>
    <property type="match status" value="1"/>
</dbReference>
<dbReference type="PANTHER" id="PTHR15241">
    <property type="entry name" value="TRANSFORMER-2-RELATED"/>
    <property type="match status" value="1"/>
</dbReference>
<dbReference type="AlphaFoldDB" id="A0A914HI20"/>
<feature type="compositionally biased region" description="Polar residues" evidence="2">
    <location>
        <begin position="109"/>
        <end position="118"/>
    </location>
</feature>
<feature type="region of interest" description="Disordered" evidence="2">
    <location>
        <begin position="42"/>
        <end position="66"/>
    </location>
</feature>
<dbReference type="Pfam" id="PF00076">
    <property type="entry name" value="RRM_1"/>
    <property type="match status" value="1"/>
</dbReference>
<feature type="compositionally biased region" description="Low complexity" evidence="2">
    <location>
        <begin position="665"/>
        <end position="681"/>
    </location>
</feature>
<dbReference type="Proteomes" id="UP000887572">
    <property type="component" value="Unplaced"/>
</dbReference>
<dbReference type="Gene3D" id="3.30.70.330">
    <property type="match status" value="1"/>
</dbReference>
<evidence type="ECO:0000256" key="2">
    <source>
        <dbReference type="SAM" id="MobiDB-lite"/>
    </source>
</evidence>
<dbReference type="InterPro" id="IPR012677">
    <property type="entry name" value="Nucleotide-bd_a/b_plait_sf"/>
</dbReference>
<name>A0A914HI20_GLORO</name>
<dbReference type="GO" id="GO:0003723">
    <property type="term" value="F:RNA binding"/>
    <property type="evidence" value="ECO:0007669"/>
    <property type="project" value="UniProtKB-UniRule"/>
</dbReference>
<feature type="compositionally biased region" description="Acidic residues" evidence="2">
    <location>
        <begin position="265"/>
        <end position="278"/>
    </location>
</feature>
<evidence type="ECO:0000259" key="3">
    <source>
        <dbReference type="PROSITE" id="PS50102"/>
    </source>
</evidence>
<dbReference type="WBParaSite" id="Gr19_v10_g17118.t3">
    <property type="protein sequence ID" value="Gr19_v10_g17118.t3"/>
    <property type="gene ID" value="Gr19_v10_g17118"/>
</dbReference>